<gene>
    <name evidence="1" type="ordered locus">Bphy_4202</name>
</gene>
<evidence type="ECO:0000313" key="2">
    <source>
        <dbReference type="Proteomes" id="UP000001192"/>
    </source>
</evidence>
<protein>
    <submittedName>
        <fullName evidence="1">Uncharacterized protein</fullName>
    </submittedName>
</protein>
<reference evidence="2" key="1">
    <citation type="journal article" date="2014" name="Stand. Genomic Sci.">
        <title>Complete genome sequence of Burkholderia phymatum STM815(T), a broad host range and efficient nitrogen-fixing symbiont of Mimosa species.</title>
        <authorList>
            <person name="Moulin L."/>
            <person name="Klonowska A."/>
            <person name="Caroline B."/>
            <person name="Booth K."/>
            <person name="Vriezen J.A."/>
            <person name="Melkonian R."/>
            <person name="James E.K."/>
            <person name="Young J.P."/>
            <person name="Bena G."/>
            <person name="Hauser L."/>
            <person name="Land M."/>
            <person name="Kyrpides N."/>
            <person name="Bruce D."/>
            <person name="Chain P."/>
            <person name="Copeland A."/>
            <person name="Pitluck S."/>
            <person name="Woyke T."/>
            <person name="Lizotte-Waniewski M."/>
            <person name="Bristow J."/>
            <person name="Riley M."/>
        </authorList>
    </citation>
    <scope>NUCLEOTIDE SEQUENCE [LARGE SCALE GENOMIC DNA]</scope>
    <source>
        <strain evidence="2">DSM 17167 / CIP 108236 / LMG 21445 / STM815</strain>
    </source>
</reference>
<accession>B2JPY2</accession>
<proteinExistence type="predicted"/>
<evidence type="ECO:0000313" key="1">
    <source>
        <dbReference type="EMBL" id="ACC73323.1"/>
    </source>
</evidence>
<organism evidence="1 2">
    <name type="scientific">Paraburkholderia phymatum (strain DSM 17167 / CIP 108236 / LMG 21445 / STM815)</name>
    <name type="common">Burkholderia phymatum</name>
    <dbReference type="NCBI Taxonomy" id="391038"/>
    <lineage>
        <taxon>Bacteria</taxon>
        <taxon>Pseudomonadati</taxon>
        <taxon>Pseudomonadota</taxon>
        <taxon>Betaproteobacteria</taxon>
        <taxon>Burkholderiales</taxon>
        <taxon>Burkholderiaceae</taxon>
        <taxon>Paraburkholderia</taxon>
    </lineage>
</organism>
<dbReference type="HOGENOM" id="CLU_3197131_0_0_4"/>
<keyword evidence="2" id="KW-1185">Reference proteome</keyword>
<dbReference type="AlphaFoldDB" id="B2JPY2"/>
<dbReference type="STRING" id="391038.Bphy_4202"/>
<dbReference type="EMBL" id="CP001044">
    <property type="protein sequence ID" value="ACC73323.1"/>
    <property type="molecule type" value="Genomic_DNA"/>
</dbReference>
<dbReference type="KEGG" id="bph:Bphy_4202"/>
<name>B2JPY2_PARP8</name>
<dbReference type="Gene3D" id="2.40.160.170">
    <property type="match status" value="1"/>
</dbReference>
<sequence length="45" mass="5137">MLDVRADIMAEAGQANVDAERPALQDKADKWRWYPLVKAGVAYRF</sequence>
<dbReference type="Proteomes" id="UP000001192">
    <property type="component" value="Chromosome 2"/>
</dbReference>